<keyword evidence="4 6" id="KW-0949">S-adenosyl-L-methionine</keyword>
<feature type="active site" evidence="6">
    <location>
        <position position="93"/>
    </location>
</feature>
<dbReference type="Gene3D" id="3.40.50.150">
    <property type="entry name" value="Vaccinia Virus protein VP39"/>
    <property type="match status" value="1"/>
</dbReference>
<dbReference type="EC" id="2.1.1.37" evidence="1"/>
<evidence type="ECO:0000313" key="9">
    <source>
        <dbReference type="Proteomes" id="UP001437460"/>
    </source>
</evidence>
<dbReference type="PANTHER" id="PTHR10629:SF52">
    <property type="entry name" value="DNA (CYTOSINE-5)-METHYLTRANSFERASE 1"/>
    <property type="match status" value="1"/>
</dbReference>
<proteinExistence type="inferred from homology"/>
<evidence type="ECO:0000256" key="6">
    <source>
        <dbReference type="PROSITE-ProRule" id="PRU01016"/>
    </source>
</evidence>
<dbReference type="Proteomes" id="UP001437460">
    <property type="component" value="Unassembled WGS sequence"/>
</dbReference>
<dbReference type="SUPFAM" id="SSF53335">
    <property type="entry name" value="S-adenosyl-L-methionine-dependent methyltransferases"/>
    <property type="match status" value="1"/>
</dbReference>
<dbReference type="Gene3D" id="3.90.120.10">
    <property type="entry name" value="DNA Methylase, subunit A, domain 2"/>
    <property type="match status" value="1"/>
</dbReference>
<evidence type="ECO:0000256" key="5">
    <source>
        <dbReference type="ARBA" id="ARBA00022747"/>
    </source>
</evidence>
<evidence type="ECO:0000256" key="3">
    <source>
        <dbReference type="ARBA" id="ARBA00022679"/>
    </source>
</evidence>
<keyword evidence="9" id="KW-1185">Reference proteome</keyword>
<accession>A0ABV1HP61</accession>
<dbReference type="InterPro" id="IPR050390">
    <property type="entry name" value="C5-Methyltransferase"/>
</dbReference>
<dbReference type="InterPro" id="IPR001525">
    <property type="entry name" value="C5_MeTfrase"/>
</dbReference>
<sequence length="367" mass="43305">MVIFSFFSGVGMLDLGFQEAGFEIVFVNEYEELFMKAYQYARKKQKNNISFSSYYAGDINDFMKAPLKHKIEKQIQDLKEDGELIGFIGGPPCPDFSVAGKNRGRDGENGKLAKSYIDVINYYKPDFFLFENVKGLIRTERHRKYFDELKGNLQRNNYVLSEALLNALEFGVPQDRERVILIGVNCFSALSKRLIYVNNTFYFPWGMHKRYNIKNVKDMNWPTTQRYIQYSKRKFRYNVPIELTVEYWFRKNNVYKHANCKDKFKVRNGQDRIRNVEEGDVSRKSFKRLHRWRYSPTAAYGNNEVHLHPYRSRRLTVAEAMAIQSLPKWFELPSDLALTDKFKMIGNGVPYLMSYELAKTICEFFQI</sequence>
<keyword evidence="2 6" id="KW-0489">Methyltransferase</keyword>
<dbReference type="RefSeq" id="WP_349230166.1">
    <property type="nucleotide sequence ID" value="NZ_JBBMFJ010000031.1"/>
</dbReference>
<evidence type="ECO:0000256" key="7">
    <source>
        <dbReference type="RuleBase" id="RU000416"/>
    </source>
</evidence>
<dbReference type="PRINTS" id="PR00105">
    <property type="entry name" value="C5METTRFRASE"/>
</dbReference>
<dbReference type="PANTHER" id="PTHR10629">
    <property type="entry name" value="CYTOSINE-SPECIFIC METHYLTRANSFERASE"/>
    <property type="match status" value="1"/>
</dbReference>
<evidence type="ECO:0000256" key="1">
    <source>
        <dbReference type="ARBA" id="ARBA00011975"/>
    </source>
</evidence>
<keyword evidence="5" id="KW-0680">Restriction system</keyword>
<evidence type="ECO:0000313" key="8">
    <source>
        <dbReference type="EMBL" id="MEQ2564117.1"/>
    </source>
</evidence>
<dbReference type="PROSITE" id="PS51679">
    <property type="entry name" value="SAM_MT_C5"/>
    <property type="match status" value="1"/>
</dbReference>
<keyword evidence="3 6" id="KW-0808">Transferase</keyword>
<dbReference type="Pfam" id="PF00145">
    <property type="entry name" value="DNA_methylase"/>
    <property type="match status" value="1"/>
</dbReference>
<dbReference type="GO" id="GO:0003886">
    <property type="term" value="F:DNA (cytosine-5-)-methyltransferase activity"/>
    <property type="evidence" value="ECO:0007669"/>
    <property type="project" value="UniProtKB-EC"/>
</dbReference>
<comment type="caution">
    <text evidence="8">The sequence shown here is derived from an EMBL/GenBank/DDBJ whole genome shotgun (WGS) entry which is preliminary data.</text>
</comment>
<dbReference type="InterPro" id="IPR029063">
    <property type="entry name" value="SAM-dependent_MTases_sf"/>
</dbReference>
<dbReference type="NCBIfam" id="TIGR00675">
    <property type="entry name" value="dcm"/>
    <property type="match status" value="1"/>
</dbReference>
<evidence type="ECO:0000256" key="4">
    <source>
        <dbReference type="ARBA" id="ARBA00022691"/>
    </source>
</evidence>
<reference evidence="8 9" key="1">
    <citation type="submission" date="2024-03" db="EMBL/GenBank/DDBJ databases">
        <title>Human intestinal bacterial collection.</title>
        <authorList>
            <person name="Pauvert C."/>
            <person name="Hitch T.C.A."/>
            <person name="Clavel T."/>
        </authorList>
    </citation>
    <scope>NUCLEOTIDE SEQUENCE [LARGE SCALE GENOMIC DNA]</scope>
    <source>
        <strain evidence="8 9">CLA-AP-H27</strain>
    </source>
</reference>
<protein>
    <recommendedName>
        <fullName evidence="1">DNA (cytosine-5-)-methyltransferase</fullName>
        <ecNumber evidence="1">2.1.1.37</ecNumber>
    </recommendedName>
</protein>
<evidence type="ECO:0000256" key="2">
    <source>
        <dbReference type="ARBA" id="ARBA00022603"/>
    </source>
</evidence>
<dbReference type="EMBL" id="JBBMFJ010000031">
    <property type="protein sequence ID" value="MEQ2564117.1"/>
    <property type="molecule type" value="Genomic_DNA"/>
</dbReference>
<gene>
    <name evidence="8" type="ORF">WMO41_13260</name>
</gene>
<comment type="similarity">
    <text evidence="6 7">Belongs to the class I-like SAM-binding methyltransferase superfamily. C5-methyltransferase family.</text>
</comment>
<name>A0ABV1HP61_9FIRM</name>
<organism evidence="8 9">
    <name type="scientific">Ventrimonas faecis</name>
    <dbReference type="NCBI Taxonomy" id="3133170"/>
    <lineage>
        <taxon>Bacteria</taxon>
        <taxon>Bacillati</taxon>
        <taxon>Bacillota</taxon>
        <taxon>Clostridia</taxon>
        <taxon>Lachnospirales</taxon>
        <taxon>Lachnospiraceae</taxon>
        <taxon>Ventrimonas</taxon>
    </lineage>
</organism>
<dbReference type="GO" id="GO:0032259">
    <property type="term" value="P:methylation"/>
    <property type="evidence" value="ECO:0007669"/>
    <property type="project" value="UniProtKB-KW"/>
</dbReference>